<dbReference type="AlphaFoldDB" id="A0A0F9W0L1"/>
<evidence type="ECO:0008006" key="4">
    <source>
        <dbReference type="Google" id="ProtNLM"/>
    </source>
</evidence>
<sequence length="334" mass="35678">MHSGESSALATAQSGTPGDTVLVADIGGTNARFALANAGHTLSHRVSMRSQDFPGIKEAIASYLQTCHSQQAPAPSRICLAVAAATDQDEIKLTNNHWQFSLQSLTDTFTMPVTAINDFTAQAWCLPGLSDTDVTWIQHAGADSINWTQGNRTVAGPGTGFGAATMTFGREILESEPGQCAFAPLSPRQLAILVHLWDSYPRVTADYLLSGPGLRNIYSAIFVLNTGKNADEMSAADIVAAARHGDQLARQSLDEFSRILGAVCGDIALNMGSVGGFFLSGAMLHKLDELFNRELFIAAFNEKGNFSGWCQRVPVAIMHITDPGLRGCAAYSQR</sequence>
<dbReference type="CDD" id="cd24008">
    <property type="entry name" value="ASKHA_NBD_GLK"/>
    <property type="match status" value="1"/>
</dbReference>
<accession>A0A0F9W0L1</accession>
<keyword evidence="1" id="KW-0808">Transferase</keyword>
<proteinExistence type="predicted"/>
<dbReference type="InterPro" id="IPR050201">
    <property type="entry name" value="Bacterial_glucokinase"/>
</dbReference>
<protein>
    <recommendedName>
        <fullName evidence="4">Glucokinase</fullName>
    </recommendedName>
</protein>
<dbReference type="GO" id="GO:0006096">
    <property type="term" value="P:glycolytic process"/>
    <property type="evidence" value="ECO:0007669"/>
    <property type="project" value="InterPro"/>
</dbReference>
<dbReference type="Pfam" id="PF02685">
    <property type="entry name" value="Glucokinase"/>
    <property type="match status" value="1"/>
</dbReference>
<dbReference type="GO" id="GO:0004340">
    <property type="term" value="F:glucokinase activity"/>
    <property type="evidence" value="ECO:0007669"/>
    <property type="project" value="InterPro"/>
</dbReference>
<reference evidence="3" key="1">
    <citation type="journal article" date="2015" name="Nature">
        <title>Complex archaea that bridge the gap between prokaryotes and eukaryotes.</title>
        <authorList>
            <person name="Spang A."/>
            <person name="Saw J.H."/>
            <person name="Jorgensen S.L."/>
            <person name="Zaremba-Niedzwiedzka K."/>
            <person name="Martijn J."/>
            <person name="Lind A.E."/>
            <person name="van Eijk R."/>
            <person name="Schleper C."/>
            <person name="Guy L."/>
            <person name="Ettema T.J."/>
        </authorList>
    </citation>
    <scope>NUCLEOTIDE SEQUENCE</scope>
</reference>
<dbReference type="Gene3D" id="3.30.420.40">
    <property type="match status" value="1"/>
</dbReference>
<dbReference type="GO" id="GO:0005524">
    <property type="term" value="F:ATP binding"/>
    <property type="evidence" value="ECO:0007669"/>
    <property type="project" value="InterPro"/>
</dbReference>
<dbReference type="InterPro" id="IPR003836">
    <property type="entry name" value="Glucokinase"/>
</dbReference>
<dbReference type="SUPFAM" id="SSF53067">
    <property type="entry name" value="Actin-like ATPase domain"/>
    <property type="match status" value="1"/>
</dbReference>
<comment type="caution">
    <text evidence="3">The sequence shown here is derived from an EMBL/GenBank/DDBJ whole genome shotgun (WGS) entry which is preliminary data.</text>
</comment>
<name>A0A0F9W0L1_9ZZZZ</name>
<dbReference type="GO" id="GO:0005829">
    <property type="term" value="C:cytosol"/>
    <property type="evidence" value="ECO:0007669"/>
    <property type="project" value="TreeGrafter"/>
</dbReference>
<dbReference type="EMBL" id="LAZR01000004">
    <property type="protein sequence ID" value="KKO10801.1"/>
    <property type="molecule type" value="Genomic_DNA"/>
</dbReference>
<evidence type="ECO:0000313" key="3">
    <source>
        <dbReference type="EMBL" id="KKO10801.1"/>
    </source>
</evidence>
<dbReference type="Gene3D" id="3.40.367.20">
    <property type="match status" value="1"/>
</dbReference>
<keyword evidence="2" id="KW-0418">Kinase</keyword>
<dbReference type="GO" id="GO:0005536">
    <property type="term" value="F:D-glucose binding"/>
    <property type="evidence" value="ECO:0007669"/>
    <property type="project" value="InterPro"/>
</dbReference>
<evidence type="ECO:0000256" key="2">
    <source>
        <dbReference type="ARBA" id="ARBA00022777"/>
    </source>
</evidence>
<dbReference type="InterPro" id="IPR043129">
    <property type="entry name" value="ATPase_NBD"/>
</dbReference>
<evidence type="ECO:0000256" key="1">
    <source>
        <dbReference type="ARBA" id="ARBA00022679"/>
    </source>
</evidence>
<organism evidence="3">
    <name type="scientific">marine sediment metagenome</name>
    <dbReference type="NCBI Taxonomy" id="412755"/>
    <lineage>
        <taxon>unclassified sequences</taxon>
        <taxon>metagenomes</taxon>
        <taxon>ecological metagenomes</taxon>
    </lineage>
</organism>
<dbReference type="PANTHER" id="PTHR47690">
    <property type="entry name" value="GLUCOKINASE"/>
    <property type="match status" value="1"/>
</dbReference>
<dbReference type="PANTHER" id="PTHR47690:SF1">
    <property type="entry name" value="GLUCOKINASE"/>
    <property type="match status" value="1"/>
</dbReference>
<gene>
    <name evidence="3" type="ORF">LCGC14_0022840</name>
</gene>